<dbReference type="RefSeq" id="WP_345140993.1">
    <property type="nucleotide sequence ID" value="NZ_BAABDU010000003.1"/>
</dbReference>
<gene>
    <name evidence="1" type="ORF">GCM10022423_09470</name>
</gene>
<evidence type="ECO:0000313" key="2">
    <source>
        <dbReference type="Proteomes" id="UP001500748"/>
    </source>
</evidence>
<sequence>MTKENEKTTETAVMTAMAQFLSDLWFVDDFREHPEHLSEIFETILLTEMGNDQDLRIRMINSIRASKMLNETLGQFSDNEIEKACSKFVAI</sequence>
<reference evidence="2" key="1">
    <citation type="journal article" date="2019" name="Int. J. Syst. Evol. Microbiol.">
        <title>The Global Catalogue of Microorganisms (GCM) 10K type strain sequencing project: providing services to taxonomists for standard genome sequencing and annotation.</title>
        <authorList>
            <consortium name="The Broad Institute Genomics Platform"/>
            <consortium name="The Broad Institute Genome Sequencing Center for Infectious Disease"/>
            <person name="Wu L."/>
            <person name="Ma J."/>
        </authorList>
    </citation>
    <scope>NUCLEOTIDE SEQUENCE [LARGE SCALE GENOMIC DNA]</scope>
    <source>
        <strain evidence="2">JCM 17337</strain>
    </source>
</reference>
<keyword evidence="2" id="KW-1185">Reference proteome</keyword>
<organism evidence="1 2">
    <name type="scientific">Flavobacterium ginsengiterrae</name>
    <dbReference type="NCBI Taxonomy" id="871695"/>
    <lineage>
        <taxon>Bacteria</taxon>
        <taxon>Pseudomonadati</taxon>
        <taxon>Bacteroidota</taxon>
        <taxon>Flavobacteriia</taxon>
        <taxon>Flavobacteriales</taxon>
        <taxon>Flavobacteriaceae</taxon>
        <taxon>Flavobacterium</taxon>
    </lineage>
</organism>
<dbReference type="EMBL" id="BAABDU010000003">
    <property type="protein sequence ID" value="GAA3760542.1"/>
    <property type="molecule type" value="Genomic_DNA"/>
</dbReference>
<protein>
    <submittedName>
        <fullName evidence="1">Uncharacterized protein</fullName>
    </submittedName>
</protein>
<name>A0ABP7GB45_9FLAO</name>
<accession>A0ABP7GB45</accession>
<comment type="caution">
    <text evidence="1">The sequence shown here is derived from an EMBL/GenBank/DDBJ whole genome shotgun (WGS) entry which is preliminary data.</text>
</comment>
<dbReference type="Proteomes" id="UP001500748">
    <property type="component" value="Unassembled WGS sequence"/>
</dbReference>
<proteinExistence type="predicted"/>
<evidence type="ECO:0000313" key="1">
    <source>
        <dbReference type="EMBL" id="GAA3760542.1"/>
    </source>
</evidence>